<keyword evidence="4" id="KW-1185">Reference proteome</keyword>
<comment type="caution">
    <text evidence="3">The sequence shown here is derived from an EMBL/GenBank/DDBJ whole genome shotgun (WGS) entry which is preliminary data.</text>
</comment>
<gene>
    <name evidence="3" type="ORF">CLV51_106201</name>
</gene>
<sequence>MNASFTISKLTDQLFRHEAGKMVALLTKIFGTENLDISEDVVQDTFINAMQVWPLKGVPDNPSGWLFRVAKNKAIDVLRRNKFSRQIDFNDPERTLLQSEYTLTAAVEKLWRDDEIQDDLLRMMFACCHPDIAEENQITLILKTLCGFSTSEIAKAFLTSEDTVSKRLYRTKNFFREKKIKPEFPAPAQLKYSIEAVLKAIYLIFNEGYNATHANDLIRKDLLDQAMYLCKLLAENANTRLPEVFAAMALMCFHSSRINGRINEQGEIVLLAQQDRSKWNRQLIEEGNAFMNKAAYGDVISSYHIEAAIAYEHCIAETFEQTNWQNILAYYDMLVAVHPNAVVMLHRLTVIYKVFGAAKTLEEMDAAVYKKDWEKNYLYYALLGDIYAKTAPERSKEYYQIAFNMTQSSAEKNLLQKKMNDRGGI</sequence>
<evidence type="ECO:0000313" key="4">
    <source>
        <dbReference type="Proteomes" id="UP000240971"/>
    </source>
</evidence>
<dbReference type="PANTHER" id="PTHR47756">
    <property type="entry name" value="BLL6612 PROTEIN-RELATED"/>
    <property type="match status" value="1"/>
</dbReference>
<dbReference type="GO" id="GO:0006352">
    <property type="term" value="P:DNA-templated transcription initiation"/>
    <property type="evidence" value="ECO:0007669"/>
    <property type="project" value="InterPro"/>
</dbReference>
<dbReference type="AlphaFoldDB" id="A0A2P8HDM4"/>
<protein>
    <submittedName>
        <fullName evidence="3">RNA polymerase sigma-70 factor (ECF subfamily)</fullName>
    </submittedName>
</protein>
<dbReference type="Gene3D" id="1.10.1740.10">
    <property type="match status" value="1"/>
</dbReference>
<organism evidence="3 4">
    <name type="scientific">Chitinophaga niastensis</name>
    <dbReference type="NCBI Taxonomy" id="536980"/>
    <lineage>
        <taxon>Bacteria</taxon>
        <taxon>Pseudomonadati</taxon>
        <taxon>Bacteroidota</taxon>
        <taxon>Chitinophagia</taxon>
        <taxon>Chitinophagales</taxon>
        <taxon>Chitinophagaceae</taxon>
        <taxon>Chitinophaga</taxon>
    </lineage>
</organism>
<dbReference type="Pfam" id="PF20239">
    <property type="entry name" value="DUF6596"/>
    <property type="match status" value="1"/>
</dbReference>
<feature type="domain" description="RNA polymerase sigma-70 region 2" evidence="1">
    <location>
        <begin position="14"/>
        <end position="82"/>
    </location>
</feature>
<dbReference type="Proteomes" id="UP000240971">
    <property type="component" value="Unassembled WGS sequence"/>
</dbReference>
<dbReference type="EMBL" id="PYAW01000006">
    <property type="protein sequence ID" value="PSL44335.1"/>
    <property type="molecule type" value="Genomic_DNA"/>
</dbReference>
<dbReference type="GO" id="GO:0003700">
    <property type="term" value="F:DNA-binding transcription factor activity"/>
    <property type="evidence" value="ECO:0007669"/>
    <property type="project" value="InterPro"/>
</dbReference>
<proteinExistence type="predicted"/>
<dbReference type="InterPro" id="IPR013324">
    <property type="entry name" value="RNA_pol_sigma_r3/r4-like"/>
</dbReference>
<evidence type="ECO:0000313" key="3">
    <source>
        <dbReference type="EMBL" id="PSL44335.1"/>
    </source>
</evidence>
<dbReference type="SUPFAM" id="SSF88659">
    <property type="entry name" value="Sigma3 and sigma4 domains of RNA polymerase sigma factors"/>
    <property type="match status" value="1"/>
</dbReference>
<dbReference type="InterPro" id="IPR007627">
    <property type="entry name" value="RNA_pol_sigma70_r2"/>
</dbReference>
<dbReference type="InterPro" id="IPR013325">
    <property type="entry name" value="RNA_pol_sigma_r2"/>
</dbReference>
<dbReference type="InterPro" id="IPR014284">
    <property type="entry name" value="RNA_pol_sigma-70_dom"/>
</dbReference>
<dbReference type="SUPFAM" id="SSF88946">
    <property type="entry name" value="Sigma2 domain of RNA polymerase sigma factors"/>
    <property type="match status" value="1"/>
</dbReference>
<evidence type="ECO:0000259" key="2">
    <source>
        <dbReference type="Pfam" id="PF20239"/>
    </source>
</evidence>
<dbReference type="OrthoDB" id="9780299at2"/>
<dbReference type="PANTHER" id="PTHR47756:SF2">
    <property type="entry name" value="BLL6612 PROTEIN"/>
    <property type="match status" value="1"/>
</dbReference>
<accession>A0A2P8HDM4</accession>
<name>A0A2P8HDM4_CHINA</name>
<reference evidence="3 4" key="1">
    <citation type="submission" date="2018-03" db="EMBL/GenBank/DDBJ databases">
        <title>Genomic Encyclopedia of Archaeal and Bacterial Type Strains, Phase II (KMG-II): from individual species to whole genera.</title>
        <authorList>
            <person name="Goeker M."/>
        </authorList>
    </citation>
    <scope>NUCLEOTIDE SEQUENCE [LARGE SCALE GENOMIC DNA]</scope>
    <source>
        <strain evidence="3 4">DSM 24859</strain>
    </source>
</reference>
<evidence type="ECO:0000259" key="1">
    <source>
        <dbReference type="Pfam" id="PF04542"/>
    </source>
</evidence>
<dbReference type="Pfam" id="PF04542">
    <property type="entry name" value="Sigma70_r2"/>
    <property type="match status" value="1"/>
</dbReference>
<dbReference type="NCBIfam" id="TIGR02937">
    <property type="entry name" value="sigma70-ECF"/>
    <property type="match status" value="1"/>
</dbReference>
<feature type="domain" description="DUF6596" evidence="2">
    <location>
        <begin position="194"/>
        <end position="295"/>
    </location>
</feature>
<dbReference type="InterPro" id="IPR046531">
    <property type="entry name" value="DUF6596"/>
</dbReference>
<dbReference type="RefSeq" id="WP_106530614.1">
    <property type="nucleotide sequence ID" value="NZ_PYAW01000006.1"/>
</dbReference>